<dbReference type="Proteomes" id="UP000886998">
    <property type="component" value="Unassembled WGS sequence"/>
</dbReference>
<evidence type="ECO:0000256" key="1">
    <source>
        <dbReference type="SAM" id="MobiDB-lite"/>
    </source>
</evidence>
<feature type="compositionally biased region" description="Basic residues" evidence="1">
    <location>
        <begin position="316"/>
        <end position="335"/>
    </location>
</feature>
<keyword evidence="3" id="KW-1185">Reference proteome</keyword>
<feature type="region of interest" description="Disordered" evidence="1">
    <location>
        <begin position="217"/>
        <end position="335"/>
    </location>
</feature>
<feature type="compositionally biased region" description="Polar residues" evidence="1">
    <location>
        <begin position="220"/>
        <end position="230"/>
    </location>
</feature>
<feature type="compositionally biased region" description="Low complexity" evidence="1">
    <location>
        <begin position="148"/>
        <end position="182"/>
    </location>
</feature>
<feature type="compositionally biased region" description="Polar residues" evidence="1">
    <location>
        <begin position="238"/>
        <end position="248"/>
    </location>
</feature>
<evidence type="ECO:0000313" key="3">
    <source>
        <dbReference type="Proteomes" id="UP000886998"/>
    </source>
</evidence>
<evidence type="ECO:0000313" key="2">
    <source>
        <dbReference type="EMBL" id="GFY68687.1"/>
    </source>
</evidence>
<name>A0A8X6YDI3_9ARAC</name>
<organism evidence="2 3">
    <name type="scientific">Trichonephila inaurata madagascariensis</name>
    <dbReference type="NCBI Taxonomy" id="2747483"/>
    <lineage>
        <taxon>Eukaryota</taxon>
        <taxon>Metazoa</taxon>
        <taxon>Ecdysozoa</taxon>
        <taxon>Arthropoda</taxon>
        <taxon>Chelicerata</taxon>
        <taxon>Arachnida</taxon>
        <taxon>Araneae</taxon>
        <taxon>Araneomorphae</taxon>
        <taxon>Entelegynae</taxon>
        <taxon>Araneoidea</taxon>
        <taxon>Nephilidae</taxon>
        <taxon>Trichonephila</taxon>
        <taxon>Trichonephila inaurata</taxon>
    </lineage>
</organism>
<sequence length="335" mass="37269">MIPGAVNFPQSPWYYEGEIIDYSSGSVMNPTPQILETYREYSTRSLYFPPVHVLNPAPVNIFQSPYLYDGTIKTSSPEIESEKYDSPKYSTFSSPKPVSPFKKSNEGSSGSVVGTRIFDVSPEEEFPQTEGERSDNYPGFVRTKVIKSPKQSSPSSHDSSSFFKFPGTSRRSQSPSSSGDGISPRKKWIKKYHDEYIPTSLSFEPFSKDSIYSKELVKMNPSQSPSTSTISEEKLTPETESGESQYLSFGTPKKLSPSFRAHDKDSSGGAVNPETVEASHSPKNPNISDEKRSPETKERAKESSATCLSSSTPKKGSPKTSKKNTRRKSKKQKRR</sequence>
<feature type="compositionally biased region" description="Low complexity" evidence="1">
    <location>
        <begin position="90"/>
        <end position="102"/>
    </location>
</feature>
<protein>
    <submittedName>
        <fullName evidence="2">Uncharacterized protein</fullName>
    </submittedName>
</protein>
<feature type="region of interest" description="Disordered" evidence="1">
    <location>
        <begin position="78"/>
        <end position="185"/>
    </location>
</feature>
<accession>A0A8X6YDI3</accession>
<gene>
    <name evidence="2" type="ORF">TNIN_197021</name>
</gene>
<dbReference type="EMBL" id="BMAV01017201">
    <property type="protein sequence ID" value="GFY68687.1"/>
    <property type="molecule type" value="Genomic_DNA"/>
</dbReference>
<dbReference type="AlphaFoldDB" id="A0A8X6YDI3"/>
<feature type="compositionally biased region" description="Basic and acidic residues" evidence="1">
    <location>
        <begin position="288"/>
        <end position="302"/>
    </location>
</feature>
<comment type="caution">
    <text evidence="2">The sequence shown here is derived from an EMBL/GenBank/DDBJ whole genome shotgun (WGS) entry which is preliminary data.</text>
</comment>
<proteinExistence type="predicted"/>
<reference evidence="2" key="1">
    <citation type="submission" date="2020-08" db="EMBL/GenBank/DDBJ databases">
        <title>Multicomponent nature underlies the extraordinary mechanical properties of spider dragline silk.</title>
        <authorList>
            <person name="Kono N."/>
            <person name="Nakamura H."/>
            <person name="Mori M."/>
            <person name="Yoshida Y."/>
            <person name="Ohtoshi R."/>
            <person name="Malay A.D."/>
            <person name="Moran D.A.P."/>
            <person name="Tomita M."/>
            <person name="Numata K."/>
            <person name="Arakawa K."/>
        </authorList>
    </citation>
    <scope>NUCLEOTIDE SEQUENCE</scope>
</reference>